<evidence type="ECO:0000259" key="5">
    <source>
        <dbReference type="Pfam" id="PF00676"/>
    </source>
</evidence>
<dbReference type="PANTHER" id="PTHR43380:SF1">
    <property type="entry name" value="2-OXOISOVALERATE DEHYDROGENASE SUBUNIT ALPHA, MITOCHONDRIAL"/>
    <property type="match status" value="1"/>
</dbReference>
<evidence type="ECO:0000256" key="4">
    <source>
        <dbReference type="RuleBase" id="RU365014"/>
    </source>
</evidence>
<evidence type="ECO:0000256" key="1">
    <source>
        <dbReference type="ARBA" id="ARBA00008646"/>
    </source>
</evidence>
<dbReference type="Proteomes" id="UP000267027">
    <property type="component" value="Unassembled WGS sequence"/>
</dbReference>
<dbReference type="InterPro" id="IPR029061">
    <property type="entry name" value="THDP-binding"/>
</dbReference>
<dbReference type="STRING" id="334426.A0A0R3PGY9"/>
<proteinExistence type="inferred from homology"/>
<keyword evidence="7" id="KW-1185">Reference proteome</keyword>
<comment type="function">
    <text evidence="4">The branched-chain alpha-keto dehydrogenase complex catalyzes the overall conversion of alpha-keto acids to acyl-CoA and CO(2). It contains multiple copies of three enzymatic components: branched-chain alpha-keto acid decarboxylase (E1), lipoamide acyltransferase (E2) and lipoamide dehydrogenase (E3).</text>
</comment>
<comment type="catalytic activity">
    <reaction evidence="4">
        <text>N(6)-[(R)-lipoyl]-L-lysyl-[protein] + 3-methyl-2-oxobutanoate + H(+) = N(6)-[(R)-S(8)-2-methylpropanoyldihydrolipoyl]-L-lysyl-[protein] + CO2</text>
        <dbReference type="Rhea" id="RHEA:13457"/>
        <dbReference type="Rhea" id="RHEA-COMP:10474"/>
        <dbReference type="Rhea" id="RHEA-COMP:10497"/>
        <dbReference type="ChEBI" id="CHEBI:11851"/>
        <dbReference type="ChEBI" id="CHEBI:15378"/>
        <dbReference type="ChEBI" id="CHEBI:16526"/>
        <dbReference type="ChEBI" id="CHEBI:83099"/>
        <dbReference type="ChEBI" id="CHEBI:83142"/>
        <dbReference type="EC" id="1.2.4.4"/>
    </reaction>
</comment>
<evidence type="ECO:0000313" key="7">
    <source>
        <dbReference type="Proteomes" id="UP000267027"/>
    </source>
</evidence>
<reference evidence="8" key="1">
    <citation type="submission" date="2017-02" db="UniProtKB">
        <authorList>
            <consortium name="WormBaseParasite"/>
        </authorList>
    </citation>
    <scope>IDENTIFICATION</scope>
</reference>
<evidence type="ECO:0000313" key="6">
    <source>
        <dbReference type="EMBL" id="VDM55187.1"/>
    </source>
</evidence>
<sequence>MLPRFYLSVTRASVARTAIHYFSTQDEFTLKEFSEKYLGYRKAVFTEKLEITDPNKLPAIPIYRVTNSLGNIVDESQDPKLDKETSLKMYHDMTQLNVMDRILYDSQRQGRISFYLTNFGEEFVFFSQQGTHIGSAAAVLDKDLIYGQYREVGVLMWRNFPLENLMHQCYGNCKDIGKGRQMPVHYGSVEHNFVTISSPLTTQLPQARLSLWDRLCVQI</sequence>
<keyword evidence="4" id="KW-0786">Thiamine pyrophosphate</keyword>
<dbReference type="InterPro" id="IPR001017">
    <property type="entry name" value="DH_E1"/>
</dbReference>
<comment type="similarity">
    <text evidence="1 4">Belongs to the BCKDHA family.</text>
</comment>
<dbReference type="GO" id="GO:0009083">
    <property type="term" value="P:branched-chain amino acid catabolic process"/>
    <property type="evidence" value="ECO:0007669"/>
    <property type="project" value="TreeGrafter"/>
</dbReference>
<gene>
    <name evidence="6" type="ORF">ACOC_LOCUS3602</name>
</gene>
<dbReference type="Gene3D" id="3.40.50.970">
    <property type="match status" value="1"/>
</dbReference>
<dbReference type="OrthoDB" id="3845at2759"/>
<keyword evidence="3 4" id="KW-0560">Oxidoreductase</keyword>
<dbReference type="InterPro" id="IPR050771">
    <property type="entry name" value="Alpha-ketoacid_DH_E1_comp"/>
</dbReference>
<keyword evidence="2" id="KW-0809">Transit peptide</keyword>
<dbReference type="SUPFAM" id="SSF52518">
    <property type="entry name" value="Thiamin diphosphate-binding fold (THDP-binding)"/>
    <property type="match status" value="1"/>
</dbReference>
<dbReference type="WBParaSite" id="ACOC_0000360101-mRNA-1">
    <property type="protein sequence ID" value="ACOC_0000360101-mRNA-1"/>
    <property type="gene ID" value="ACOC_0000360101"/>
</dbReference>
<name>A0A0R3PGY9_ANGCS</name>
<reference evidence="6 7" key="2">
    <citation type="submission" date="2018-11" db="EMBL/GenBank/DDBJ databases">
        <authorList>
            <consortium name="Pathogen Informatics"/>
        </authorList>
    </citation>
    <scope>NUCLEOTIDE SEQUENCE [LARGE SCALE GENOMIC DNA]</scope>
    <source>
        <strain evidence="6 7">Costa Rica</strain>
    </source>
</reference>
<feature type="domain" description="Dehydrogenase E1 component" evidence="5">
    <location>
        <begin position="93"/>
        <end position="206"/>
    </location>
</feature>
<evidence type="ECO:0000256" key="3">
    <source>
        <dbReference type="ARBA" id="ARBA00023002"/>
    </source>
</evidence>
<protein>
    <recommendedName>
        <fullName evidence="4">2-oxoisovalerate dehydrogenase subunit alpha</fullName>
        <ecNumber evidence="4">1.2.4.4</ecNumber>
    </recommendedName>
    <alternativeName>
        <fullName evidence="4">Branched-chain alpha-keto acid dehydrogenase E1 component alpha chain</fullName>
    </alternativeName>
</protein>
<dbReference type="GO" id="GO:0003863">
    <property type="term" value="F:branched-chain 2-oxo acid dehydrogenase activity"/>
    <property type="evidence" value="ECO:0007669"/>
    <property type="project" value="UniProtKB-EC"/>
</dbReference>
<organism evidence="8">
    <name type="scientific">Angiostrongylus costaricensis</name>
    <name type="common">Nematode worm</name>
    <dbReference type="NCBI Taxonomy" id="334426"/>
    <lineage>
        <taxon>Eukaryota</taxon>
        <taxon>Metazoa</taxon>
        <taxon>Ecdysozoa</taxon>
        <taxon>Nematoda</taxon>
        <taxon>Chromadorea</taxon>
        <taxon>Rhabditida</taxon>
        <taxon>Rhabditina</taxon>
        <taxon>Rhabditomorpha</taxon>
        <taxon>Strongyloidea</taxon>
        <taxon>Metastrongylidae</taxon>
        <taxon>Angiostrongylus</taxon>
    </lineage>
</organism>
<accession>A0A0R3PGY9</accession>
<dbReference type="Pfam" id="PF00676">
    <property type="entry name" value="E1_dh"/>
    <property type="match status" value="1"/>
</dbReference>
<comment type="cofactor">
    <cofactor evidence="4">
        <name>thiamine diphosphate</name>
        <dbReference type="ChEBI" id="CHEBI:58937"/>
    </cofactor>
</comment>
<dbReference type="OMA" id="NIFDRIM"/>
<dbReference type="PANTHER" id="PTHR43380">
    <property type="entry name" value="2-OXOISOVALERATE DEHYDROGENASE SUBUNIT ALPHA, MITOCHONDRIAL"/>
    <property type="match status" value="1"/>
</dbReference>
<dbReference type="EMBL" id="UYYA01001178">
    <property type="protein sequence ID" value="VDM55187.1"/>
    <property type="molecule type" value="Genomic_DNA"/>
</dbReference>
<evidence type="ECO:0000256" key="2">
    <source>
        <dbReference type="ARBA" id="ARBA00022946"/>
    </source>
</evidence>
<evidence type="ECO:0000313" key="8">
    <source>
        <dbReference type="WBParaSite" id="ACOC_0000360101-mRNA-1"/>
    </source>
</evidence>
<dbReference type="EC" id="1.2.4.4" evidence="4"/>
<dbReference type="AlphaFoldDB" id="A0A0R3PGY9"/>